<name>A0AC60P4Q5_IXOPE</name>
<reference evidence="1 2" key="1">
    <citation type="journal article" date="2020" name="Cell">
        <title>Large-Scale Comparative Analyses of Tick Genomes Elucidate Their Genetic Diversity and Vector Capacities.</title>
        <authorList>
            <consortium name="Tick Genome and Microbiome Consortium (TIGMIC)"/>
            <person name="Jia N."/>
            <person name="Wang J."/>
            <person name="Shi W."/>
            <person name="Du L."/>
            <person name="Sun Y."/>
            <person name="Zhan W."/>
            <person name="Jiang J.F."/>
            <person name="Wang Q."/>
            <person name="Zhang B."/>
            <person name="Ji P."/>
            <person name="Bell-Sakyi L."/>
            <person name="Cui X.M."/>
            <person name="Yuan T.T."/>
            <person name="Jiang B.G."/>
            <person name="Yang W.F."/>
            <person name="Lam T.T."/>
            <person name="Chang Q.C."/>
            <person name="Ding S.J."/>
            <person name="Wang X.J."/>
            <person name="Zhu J.G."/>
            <person name="Ruan X.D."/>
            <person name="Zhao L."/>
            <person name="Wei J.T."/>
            <person name="Ye R.Z."/>
            <person name="Que T.C."/>
            <person name="Du C.H."/>
            <person name="Zhou Y.H."/>
            <person name="Cheng J.X."/>
            <person name="Dai P.F."/>
            <person name="Guo W.B."/>
            <person name="Han X.H."/>
            <person name="Huang E.J."/>
            <person name="Li L.F."/>
            <person name="Wei W."/>
            <person name="Gao Y.C."/>
            <person name="Liu J.Z."/>
            <person name="Shao H.Z."/>
            <person name="Wang X."/>
            <person name="Wang C.C."/>
            <person name="Yang T.C."/>
            <person name="Huo Q.B."/>
            <person name="Li W."/>
            <person name="Chen H.Y."/>
            <person name="Chen S.E."/>
            <person name="Zhou L.G."/>
            <person name="Ni X.B."/>
            <person name="Tian J.H."/>
            <person name="Sheng Y."/>
            <person name="Liu T."/>
            <person name="Pan Y.S."/>
            <person name="Xia L.Y."/>
            <person name="Li J."/>
            <person name="Zhao F."/>
            <person name="Cao W.C."/>
        </authorList>
    </citation>
    <scope>NUCLEOTIDE SEQUENCE [LARGE SCALE GENOMIC DNA]</scope>
    <source>
        <strain evidence="1">Iper-2018</strain>
    </source>
</reference>
<gene>
    <name evidence="1" type="ORF">HPB47_008428</name>
</gene>
<dbReference type="EMBL" id="JABSTQ010011179">
    <property type="protein sequence ID" value="KAG0414414.1"/>
    <property type="molecule type" value="Genomic_DNA"/>
</dbReference>
<keyword evidence="2" id="KW-1185">Reference proteome</keyword>
<organism evidence="1 2">
    <name type="scientific">Ixodes persulcatus</name>
    <name type="common">Taiga tick</name>
    <dbReference type="NCBI Taxonomy" id="34615"/>
    <lineage>
        <taxon>Eukaryota</taxon>
        <taxon>Metazoa</taxon>
        <taxon>Ecdysozoa</taxon>
        <taxon>Arthropoda</taxon>
        <taxon>Chelicerata</taxon>
        <taxon>Arachnida</taxon>
        <taxon>Acari</taxon>
        <taxon>Parasitiformes</taxon>
        <taxon>Ixodida</taxon>
        <taxon>Ixodoidea</taxon>
        <taxon>Ixodidae</taxon>
        <taxon>Ixodinae</taxon>
        <taxon>Ixodes</taxon>
    </lineage>
</organism>
<protein>
    <submittedName>
        <fullName evidence="1">Uncharacterized protein</fullName>
    </submittedName>
</protein>
<evidence type="ECO:0000313" key="1">
    <source>
        <dbReference type="EMBL" id="KAG0414414.1"/>
    </source>
</evidence>
<dbReference type="Proteomes" id="UP000805193">
    <property type="component" value="Unassembled WGS sequence"/>
</dbReference>
<accession>A0AC60P4Q5</accession>
<sequence>MGPSQIRRSVAADESESALEPSPRTTHPVLVGGPLAARVDPQCDSVPDRRFISTGRRYVHVRSAAPSLVPRPPNPIPLQLLCPSSLVAAAAACVAAALSRLFPGLQEPRRSTSSAAGTGE</sequence>
<evidence type="ECO:0000313" key="2">
    <source>
        <dbReference type="Proteomes" id="UP000805193"/>
    </source>
</evidence>
<comment type="caution">
    <text evidence="1">The sequence shown here is derived from an EMBL/GenBank/DDBJ whole genome shotgun (WGS) entry which is preliminary data.</text>
</comment>
<proteinExistence type="predicted"/>